<name>A0AAV8ZKH8_9CUCU</name>
<evidence type="ECO:0000256" key="1">
    <source>
        <dbReference type="ARBA" id="ARBA00022670"/>
    </source>
</evidence>
<comment type="caution">
    <text evidence="8">The sequence shown here is derived from an EMBL/GenBank/DDBJ whole genome shotgun (WGS) entry which is preliminary data.</text>
</comment>
<sequence>MRDQCTFKDGTKGLCKFLTECQPALDLLKQGVFPENICGFKGTQSIVCCKDTSTKSPTQPTQATTTRPTPTRTEAPKPITVTTVTITNRTPGEISKQSESKIKCFTLNILFRSLDTDLDQNKS</sequence>
<evidence type="ECO:0000256" key="3">
    <source>
        <dbReference type="ARBA" id="ARBA00022801"/>
    </source>
</evidence>
<evidence type="ECO:0000256" key="6">
    <source>
        <dbReference type="SAM" id="MobiDB-lite"/>
    </source>
</evidence>
<feature type="domain" description="Clip" evidence="7">
    <location>
        <begin position="4"/>
        <end position="49"/>
    </location>
</feature>
<dbReference type="GO" id="GO:0006508">
    <property type="term" value="P:proteolysis"/>
    <property type="evidence" value="ECO:0007669"/>
    <property type="project" value="UniProtKB-KW"/>
</dbReference>
<evidence type="ECO:0000313" key="8">
    <source>
        <dbReference type="EMBL" id="KAJ8965357.1"/>
    </source>
</evidence>
<keyword evidence="9" id="KW-1185">Reference proteome</keyword>
<dbReference type="GO" id="GO:0008236">
    <property type="term" value="F:serine-type peptidase activity"/>
    <property type="evidence" value="ECO:0007669"/>
    <property type="project" value="UniProtKB-KW"/>
</dbReference>
<proteinExistence type="predicted"/>
<dbReference type="AlphaFoldDB" id="A0AAV8ZKH8"/>
<keyword evidence="1" id="KW-0645">Protease</keyword>
<dbReference type="SMART" id="SM00680">
    <property type="entry name" value="CLIP"/>
    <property type="match status" value="1"/>
</dbReference>
<keyword evidence="4" id="KW-0720">Serine protease</keyword>
<keyword evidence="2" id="KW-0732">Signal</keyword>
<dbReference type="Gene3D" id="3.30.1640.30">
    <property type="match status" value="1"/>
</dbReference>
<keyword evidence="3" id="KW-0378">Hydrolase</keyword>
<evidence type="ECO:0000256" key="2">
    <source>
        <dbReference type="ARBA" id="ARBA00022729"/>
    </source>
</evidence>
<protein>
    <recommendedName>
        <fullName evidence="7">Clip domain-containing protein</fullName>
    </recommendedName>
</protein>
<accession>A0AAV8ZKH8</accession>
<feature type="compositionally biased region" description="Low complexity" evidence="6">
    <location>
        <begin position="54"/>
        <end position="78"/>
    </location>
</feature>
<evidence type="ECO:0000259" key="7">
    <source>
        <dbReference type="PROSITE" id="PS51888"/>
    </source>
</evidence>
<evidence type="ECO:0000313" key="9">
    <source>
        <dbReference type="Proteomes" id="UP001162156"/>
    </source>
</evidence>
<dbReference type="Pfam" id="PF12032">
    <property type="entry name" value="CLIP"/>
    <property type="match status" value="1"/>
</dbReference>
<keyword evidence="5" id="KW-1015">Disulfide bond</keyword>
<dbReference type="Proteomes" id="UP001162156">
    <property type="component" value="Unassembled WGS sequence"/>
</dbReference>
<evidence type="ECO:0000256" key="4">
    <source>
        <dbReference type="ARBA" id="ARBA00022825"/>
    </source>
</evidence>
<reference evidence="8" key="1">
    <citation type="journal article" date="2023" name="Insect Mol. Biol.">
        <title>Genome sequencing provides insights into the evolution of gene families encoding plant cell wall-degrading enzymes in longhorned beetles.</title>
        <authorList>
            <person name="Shin N.R."/>
            <person name="Okamura Y."/>
            <person name="Kirsch R."/>
            <person name="Pauchet Y."/>
        </authorList>
    </citation>
    <scope>NUCLEOTIDE SEQUENCE</scope>
    <source>
        <strain evidence="8">RBIC_L_NR</strain>
    </source>
</reference>
<feature type="region of interest" description="Disordered" evidence="6">
    <location>
        <begin position="51"/>
        <end position="78"/>
    </location>
</feature>
<evidence type="ECO:0000256" key="5">
    <source>
        <dbReference type="ARBA" id="ARBA00023157"/>
    </source>
</evidence>
<dbReference type="EMBL" id="JANEYF010001235">
    <property type="protein sequence ID" value="KAJ8965357.1"/>
    <property type="molecule type" value="Genomic_DNA"/>
</dbReference>
<organism evidence="8 9">
    <name type="scientific">Rhamnusium bicolor</name>
    <dbReference type="NCBI Taxonomy" id="1586634"/>
    <lineage>
        <taxon>Eukaryota</taxon>
        <taxon>Metazoa</taxon>
        <taxon>Ecdysozoa</taxon>
        <taxon>Arthropoda</taxon>
        <taxon>Hexapoda</taxon>
        <taxon>Insecta</taxon>
        <taxon>Pterygota</taxon>
        <taxon>Neoptera</taxon>
        <taxon>Endopterygota</taxon>
        <taxon>Coleoptera</taxon>
        <taxon>Polyphaga</taxon>
        <taxon>Cucujiformia</taxon>
        <taxon>Chrysomeloidea</taxon>
        <taxon>Cerambycidae</taxon>
        <taxon>Lepturinae</taxon>
        <taxon>Rhagiini</taxon>
        <taxon>Rhamnusium</taxon>
    </lineage>
</organism>
<dbReference type="InterPro" id="IPR038565">
    <property type="entry name" value="CLIP_sf"/>
</dbReference>
<gene>
    <name evidence="8" type="ORF">NQ314_004197</name>
</gene>
<dbReference type="InterPro" id="IPR022700">
    <property type="entry name" value="CLIP"/>
</dbReference>
<dbReference type="PROSITE" id="PS51888">
    <property type="entry name" value="CLIP"/>
    <property type="match status" value="1"/>
</dbReference>